<evidence type="ECO:0000256" key="4">
    <source>
        <dbReference type="ARBA" id="ARBA00022679"/>
    </source>
</evidence>
<feature type="region of interest" description="Disordered" evidence="11">
    <location>
        <begin position="307"/>
        <end position="487"/>
    </location>
</feature>
<evidence type="ECO:0000256" key="1">
    <source>
        <dbReference type="ARBA" id="ARBA00004123"/>
    </source>
</evidence>
<evidence type="ECO:0000256" key="9">
    <source>
        <dbReference type="ARBA" id="ARBA00023242"/>
    </source>
</evidence>
<evidence type="ECO:0000256" key="6">
    <source>
        <dbReference type="ARBA" id="ARBA00022771"/>
    </source>
</evidence>
<dbReference type="PROSITE" id="PS50800">
    <property type="entry name" value="SAP"/>
    <property type="match status" value="1"/>
</dbReference>
<accession>A0A0G2EFP6</accession>
<evidence type="ECO:0000256" key="2">
    <source>
        <dbReference type="ARBA" id="ARBA00004718"/>
    </source>
</evidence>
<dbReference type="SUPFAM" id="SSF68906">
    <property type="entry name" value="SAP domain"/>
    <property type="match status" value="1"/>
</dbReference>
<comment type="caution">
    <text evidence="15">The sequence shown here is derived from an EMBL/GenBank/DDBJ whole genome shotgun (WGS) entry which is preliminary data.</text>
</comment>
<evidence type="ECO:0000259" key="14">
    <source>
        <dbReference type="PROSITE" id="PS51466"/>
    </source>
</evidence>
<keyword evidence="5" id="KW-0479">Metal-binding</keyword>
<gene>
    <name evidence="15" type="ORF">UCRPC4_g03881</name>
</gene>
<comment type="pathway">
    <text evidence="2">Protein modification; protein sumoylation.</text>
</comment>
<dbReference type="InterPro" id="IPR031141">
    <property type="entry name" value="SIZ1/2_SP-RING"/>
</dbReference>
<proteinExistence type="inferred from homology"/>
<evidence type="ECO:0000259" key="13">
    <source>
        <dbReference type="PROSITE" id="PS51044"/>
    </source>
</evidence>
<dbReference type="GO" id="GO:0005634">
    <property type="term" value="C:nucleus"/>
    <property type="evidence" value="ECO:0007669"/>
    <property type="project" value="UniProtKB-SubCell"/>
</dbReference>
<dbReference type="PANTHER" id="PTHR10782">
    <property type="entry name" value="ZINC FINGER MIZ DOMAIN-CONTAINING PROTEIN"/>
    <property type="match status" value="1"/>
</dbReference>
<feature type="domain" description="SAP" evidence="12">
    <location>
        <begin position="18"/>
        <end position="52"/>
    </location>
</feature>
<dbReference type="Pfam" id="PF02037">
    <property type="entry name" value="SAP"/>
    <property type="match status" value="1"/>
</dbReference>
<feature type="domain" description="PINIT" evidence="14">
    <location>
        <begin position="1"/>
        <end position="196"/>
    </location>
</feature>
<feature type="compositionally biased region" description="Acidic residues" evidence="11">
    <location>
        <begin position="336"/>
        <end position="351"/>
    </location>
</feature>
<feature type="compositionally biased region" description="Low complexity" evidence="11">
    <location>
        <begin position="451"/>
        <end position="471"/>
    </location>
</feature>
<reference evidence="15 16" key="1">
    <citation type="submission" date="2015-05" db="EMBL/GenBank/DDBJ databases">
        <title>Distinctive expansion of gene families associated with plant cell wall degradation and secondary metabolism in the genomes of grapevine trunk pathogens.</title>
        <authorList>
            <person name="Lawrence D.P."/>
            <person name="Travadon R."/>
            <person name="Rolshausen P.E."/>
            <person name="Baumgartner K."/>
        </authorList>
    </citation>
    <scope>NUCLEOTIDE SEQUENCE [LARGE SCALE GENOMIC DNA]</scope>
    <source>
        <strain evidence="15">UCRPC4</strain>
    </source>
</reference>
<evidence type="ECO:0000256" key="3">
    <source>
        <dbReference type="ARBA" id="ARBA00005383"/>
    </source>
</evidence>
<dbReference type="UniPathway" id="UPA00886"/>
<dbReference type="AlphaFoldDB" id="A0A0G2EFP6"/>
<dbReference type="PANTHER" id="PTHR10782:SF4">
    <property type="entry name" value="TONALLI, ISOFORM E"/>
    <property type="match status" value="1"/>
</dbReference>
<dbReference type="GO" id="GO:0000785">
    <property type="term" value="C:chromatin"/>
    <property type="evidence" value="ECO:0007669"/>
    <property type="project" value="TreeGrafter"/>
</dbReference>
<dbReference type="GO" id="GO:0008270">
    <property type="term" value="F:zinc ion binding"/>
    <property type="evidence" value="ECO:0007669"/>
    <property type="project" value="UniProtKB-KW"/>
</dbReference>
<dbReference type="Gene3D" id="1.10.720.30">
    <property type="entry name" value="SAP domain"/>
    <property type="match status" value="1"/>
</dbReference>
<dbReference type="PROSITE" id="PS51044">
    <property type="entry name" value="ZF_SP_RING"/>
    <property type="match status" value="1"/>
</dbReference>
<keyword evidence="6 10" id="KW-0863">Zinc-finger</keyword>
<organism evidence="15 16">
    <name type="scientific">Phaeomoniella chlamydospora</name>
    <name type="common">Phaeoacremonium chlamydosporum</name>
    <dbReference type="NCBI Taxonomy" id="158046"/>
    <lineage>
        <taxon>Eukaryota</taxon>
        <taxon>Fungi</taxon>
        <taxon>Dikarya</taxon>
        <taxon>Ascomycota</taxon>
        <taxon>Pezizomycotina</taxon>
        <taxon>Eurotiomycetes</taxon>
        <taxon>Chaetothyriomycetidae</taxon>
        <taxon>Phaeomoniellales</taxon>
        <taxon>Phaeomoniellaceae</taxon>
        <taxon>Phaeomoniella</taxon>
    </lineage>
</organism>
<dbReference type="Gene3D" id="3.30.40.10">
    <property type="entry name" value="Zinc/RING finger domain, C3HC4 (zinc finger)"/>
    <property type="match status" value="1"/>
</dbReference>
<dbReference type="EMBL" id="LCWF01000088">
    <property type="protein sequence ID" value="KKY21086.1"/>
    <property type="molecule type" value="Genomic_DNA"/>
</dbReference>
<evidence type="ECO:0000256" key="5">
    <source>
        <dbReference type="ARBA" id="ARBA00022723"/>
    </source>
</evidence>
<feature type="domain" description="SP-RING-type" evidence="13">
    <location>
        <begin position="225"/>
        <end position="310"/>
    </location>
</feature>
<evidence type="ECO:0000259" key="12">
    <source>
        <dbReference type="PROSITE" id="PS50800"/>
    </source>
</evidence>
<dbReference type="PROSITE" id="PS51466">
    <property type="entry name" value="PINIT"/>
    <property type="match status" value="1"/>
</dbReference>
<keyword evidence="9" id="KW-0539">Nucleus</keyword>
<protein>
    <submittedName>
        <fullName evidence="15">Putative miz zinc finger protein</fullName>
    </submittedName>
</protein>
<dbReference type="SMART" id="SM00513">
    <property type="entry name" value="SAP"/>
    <property type="match status" value="1"/>
</dbReference>
<keyword evidence="8" id="KW-0862">Zinc</keyword>
<dbReference type="GO" id="GO:0016925">
    <property type="term" value="P:protein sumoylation"/>
    <property type="evidence" value="ECO:0007669"/>
    <property type="project" value="UniProtKB-UniPathway"/>
</dbReference>
<dbReference type="InterPro" id="IPR038654">
    <property type="entry name" value="PINIT_sf"/>
</dbReference>
<keyword evidence="4" id="KW-0808">Transferase</keyword>
<keyword evidence="16" id="KW-1185">Reference proteome</keyword>
<evidence type="ECO:0000256" key="10">
    <source>
        <dbReference type="PROSITE-ProRule" id="PRU00452"/>
    </source>
</evidence>
<dbReference type="OrthoDB" id="28127at2759"/>
<feature type="compositionally biased region" description="Polar residues" evidence="11">
    <location>
        <begin position="472"/>
        <end position="487"/>
    </location>
</feature>
<reference evidence="15 16" key="2">
    <citation type="submission" date="2015-05" db="EMBL/GenBank/DDBJ databases">
        <authorList>
            <person name="Morales-Cruz A."/>
            <person name="Amrine K.C."/>
            <person name="Cantu D."/>
        </authorList>
    </citation>
    <scope>NUCLEOTIDE SEQUENCE [LARGE SCALE GENOMIC DNA]</scope>
    <source>
        <strain evidence="15">UCRPC4</strain>
    </source>
</reference>
<dbReference type="InterPro" id="IPR004181">
    <property type="entry name" value="Znf_MIZ"/>
</dbReference>
<dbReference type="InterPro" id="IPR013083">
    <property type="entry name" value="Znf_RING/FYVE/PHD"/>
</dbReference>
<evidence type="ECO:0000256" key="7">
    <source>
        <dbReference type="ARBA" id="ARBA00022786"/>
    </source>
</evidence>
<comment type="subcellular location">
    <subcellularLocation>
        <location evidence="1">Nucleus</location>
    </subcellularLocation>
</comment>
<dbReference type="Pfam" id="PF14324">
    <property type="entry name" value="PINIT"/>
    <property type="match status" value="1"/>
</dbReference>
<evidence type="ECO:0000313" key="16">
    <source>
        <dbReference type="Proteomes" id="UP000053317"/>
    </source>
</evidence>
<dbReference type="InterPro" id="IPR023321">
    <property type="entry name" value="PINIT"/>
</dbReference>
<keyword evidence="7" id="KW-0833">Ubl conjugation pathway</keyword>
<dbReference type="InterPro" id="IPR003034">
    <property type="entry name" value="SAP_dom"/>
</dbReference>
<dbReference type="CDD" id="cd16792">
    <property type="entry name" value="SP-RING_Siz-like"/>
    <property type="match status" value="1"/>
</dbReference>
<sequence>MATNGRRPVPVERLNLKIKTLLNAHLKDILRQEGLPVSGIKQELVNRLQARGFIQNIENPSNSREKPGIAEFAFELYLRSFQLGSFKHISIICAKVKFIILIWVIPKYATAARTSTGGLSPYTSSDIAFPHQCELSCNLDEVKANLRGLKNKPGSTRPADITSYLRKKPGYSNKLSITYALTTKKYYIVINLVKKHSVEDLVQKIKAGKYISKESVLKEMRGKAEDADIVAMSSVMSLKCPLSTLRLDVPTRSMHCTHNQCFDAASFLQLQEQAPTWTCPICNKSTPYDSLTMDMYVDDILKSTGRNVEQVTVEPDGRWTKNAGPETPDNSRPSASEEEEDDDDDDDDIVEIQDVRVSSIKQESTPTTSTPTHQTPPYSSREHSVASSAARHPSSAAKRPASAVIDLTESDDEDAIRPPAKRPLPSGLGGLSRFGESPVSFQLPRVGGLAGSQQQQGQSHSNNSGSGSGSSYRPSPSANGQYFNTSL</sequence>
<dbReference type="GO" id="GO:0061665">
    <property type="term" value="F:SUMO ligase activity"/>
    <property type="evidence" value="ECO:0007669"/>
    <property type="project" value="TreeGrafter"/>
</dbReference>
<comment type="similarity">
    <text evidence="3">Belongs to the PIAS family.</text>
</comment>
<dbReference type="Proteomes" id="UP000053317">
    <property type="component" value="Unassembled WGS sequence"/>
</dbReference>
<evidence type="ECO:0000256" key="11">
    <source>
        <dbReference type="SAM" id="MobiDB-lite"/>
    </source>
</evidence>
<dbReference type="Pfam" id="PF02891">
    <property type="entry name" value="zf-MIZ"/>
    <property type="match status" value="1"/>
</dbReference>
<name>A0A0G2EFP6_PHACM</name>
<dbReference type="InterPro" id="IPR036361">
    <property type="entry name" value="SAP_dom_sf"/>
</dbReference>
<feature type="compositionally biased region" description="Low complexity" evidence="11">
    <location>
        <begin position="364"/>
        <end position="404"/>
    </location>
</feature>
<evidence type="ECO:0000313" key="15">
    <source>
        <dbReference type="EMBL" id="KKY21086.1"/>
    </source>
</evidence>
<evidence type="ECO:0000256" key="8">
    <source>
        <dbReference type="ARBA" id="ARBA00022833"/>
    </source>
</evidence>
<dbReference type="Gene3D" id="2.60.120.780">
    <property type="entry name" value="PINIT domain"/>
    <property type="match status" value="1"/>
</dbReference>